<feature type="compositionally biased region" description="Low complexity" evidence="2">
    <location>
        <begin position="32"/>
        <end position="55"/>
    </location>
</feature>
<dbReference type="AlphaFoldDB" id="A0A0L0DKP1"/>
<gene>
    <name evidence="4" type="ORF">AMSG_09034</name>
</gene>
<dbReference type="Pfam" id="PF08609">
    <property type="entry name" value="Fes1"/>
    <property type="match status" value="1"/>
</dbReference>
<evidence type="ECO:0000256" key="2">
    <source>
        <dbReference type="SAM" id="MobiDB-lite"/>
    </source>
</evidence>
<dbReference type="SUPFAM" id="SSF48371">
    <property type="entry name" value="ARM repeat"/>
    <property type="match status" value="1"/>
</dbReference>
<evidence type="ECO:0000256" key="1">
    <source>
        <dbReference type="ARBA" id="ARBA00022737"/>
    </source>
</evidence>
<dbReference type="InterPro" id="IPR016024">
    <property type="entry name" value="ARM-type_fold"/>
</dbReference>
<dbReference type="InterPro" id="IPR011989">
    <property type="entry name" value="ARM-like"/>
</dbReference>
<feature type="region of interest" description="Disordered" evidence="2">
    <location>
        <begin position="32"/>
        <end position="58"/>
    </location>
</feature>
<dbReference type="eggNOG" id="KOG2160">
    <property type="taxonomic scope" value="Eukaryota"/>
</dbReference>
<dbReference type="GeneID" id="25567584"/>
<evidence type="ECO:0000313" key="5">
    <source>
        <dbReference type="Proteomes" id="UP000054408"/>
    </source>
</evidence>
<dbReference type="GO" id="GO:0005783">
    <property type="term" value="C:endoplasmic reticulum"/>
    <property type="evidence" value="ECO:0007669"/>
    <property type="project" value="TreeGrafter"/>
</dbReference>
<accession>A0A0L0DKP1</accession>
<protein>
    <recommendedName>
        <fullName evidence="3">Nucleotide exchange factor Fes1 domain-containing protein</fullName>
    </recommendedName>
</protein>
<dbReference type="RefSeq" id="XP_013754976.1">
    <property type="nucleotide sequence ID" value="XM_013899522.1"/>
</dbReference>
<dbReference type="PANTHER" id="PTHR19316">
    <property type="entry name" value="PROTEIN FOLDING REGULATOR"/>
    <property type="match status" value="1"/>
</dbReference>
<sequence>MALNNDAKYQSLNQLLQWSIANSSPEALAAATASATAAEGTTTTTDTSSSSAAPSLEPIDPKWLDAMFPDEAKKMKETLVVLANTEASLDERELALEDLLFMVENIDAASDLCRIDGVAPLLMLVRRTEAPPSLRIGAAWVLATASQNNPFTQEIILNHGGMATAVGLLDDLASVLVGGSPSPLDDDELPSPLALDRSVAPGEPDLDAIALAKKLLSLVSALIEHRDGLAALLAAADDDIHSPLKVLGTLLHLPFAAQPVCALVTRTLVLVNKLFTRDSASETVAPALNDSNPLIEALVALVVSPGLDVDDYLALAEAAVAAVVSGGALSPLA</sequence>
<reference evidence="4 5" key="1">
    <citation type="submission" date="2010-05" db="EMBL/GenBank/DDBJ databases">
        <title>The Genome Sequence of Thecamonas trahens ATCC 50062.</title>
        <authorList>
            <consortium name="The Broad Institute Genome Sequencing Platform"/>
            <person name="Russ C."/>
            <person name="Cuomo C."/>
            <person name="Shea T."/>
            <person name="Young S.K."/>
            <person name="Zeng Q."/>
            <person name="Koehrsen M."/>
            <person name="Haas B."/>
            <person name="Borodovsky M."/>
            <person name="Guigo R."/>
            <person name="Alvarado L."/>
            <person name="Berlin A."/>
            <person name="Bochicchio J."/>
            <person name="Borenstein D."/>
            <person name="Chapman S."/>
            <person name="Chen Z."/>
            <person name="Freedman E."/>
            <person name="Gellesch M."/>
            <person name="Goldberg J."/>
            <person name="Griggs A."/>
            <person name="Gujja S."/>
            <person name="Heilman E."/>
            <person name="Heiman D."/>
            <person name="Hepburn T."/>
            <person name="Howarth C."/>
            <person name="Jen D."/>
            <person name="Larson L."/>
            <person name="Mehta T."/>
            <person name="Park D."/>
            <person name="Pearson M."/>
            <person name="Roberts A."/>
            <person name="Saif S."/>
            <person name="Shenoy N."/>
            <person name="Sisk P."/>
            <person name="Stolte C."/>
            <person name="Sykes S."/>
            <person name="Thomson T."/>
            <person name="Walk T."/>
            <person name="White J."/>
            <person name="Yandava C."/>
            <person name="Burger G."/>
            <person name="Gray M.W."/>
            <person name="Holland P.W.H."/>
            <person name="King N."/>
            <person name="Lang F.B.F."/>
            <person name="Roger A.J."/>
            <person name="Ruiz-Trillo I."/>
            <person name="Lander E."/>
            <person name="Nusbaum C."/>
        </authorList>
    </citation>
    <scope>NUCLEOTIDE SEQUENCE [LARGE SCALE GENOMIC DNA]</scope>
    <source>
        <strain evidence="4 5">ATCC 50062</strain>
    </source>
</reference>
<dbReference type="PANTHER" id="PTHR19316:SF18">
    <property type="entry name" value="HSP70-BINDING PROTEIN 1"/>
    <property type="match status" value="1"/>
</dbReference>
<name>A0A0L0DKP1_THETB</name>
<dbReference type="EMBL" id="GL349476">
    <property type="protein sequence ID" value="KNC52877.1"/>
    <property type="molecule type" value="Genomic_DNA"/>
</dbReference>
<evidence type="ECO:0000259" key="3">
    <source>
        <dbReference type="Pfam" id="PF08609"/>
    </source>
</evidence>
<dbReference type="InterPro" id="IPR050693">
    <property type="entry name" value="Hsp70_NEF-Inhibitors"/>
</dbReference>
<evidence type="ECO:0000313" key="4">
    <source>
        <dbReference type="EMBL" id="KNC52877.1"/>
    </source>
</evidence>
<keyword evidence="5" id="KW-1185">Reference proteome</keyword>
<dbReference type="STRING" id="461836.A0A0L0DKP1"/>
<keyword evidence="1" id="KW-0677">Repeat</keyword>
<organism evidence="4 5">
    <name type="scientific">Thecamonas trahens ATCC 50062</name>
    <dbReference type="NCBI Taxonomy" id="461836"/>
    <lineage>
        <taxon>Eukaryota</taxon>
        <taxon>Apusozoa</taxon>
        <taxon>Apusomonadida</taxon>
        <taxon>Apusomonadidae</taxon>
        <taxon>Thecamonas</taxon>
    </lineage>
</organism>
<dbReference type="OrthoDB" id="10250458at2759"/>
<dbReference type="Proteomes" id="UP000054408">
    <property type="component" value="Unassembled WGS sequence"/>
</dbReference>
<dbReference type="Gene3D" id="1.25.10.10">
    <property type="entry name" value="Leucine-rich Repeat Variant"/>
    <property type="match status" value="1"/>
</dbReference>
<dbReference type="InterPro" id="IPR013918">
    <property type="entry name" value="Nucleotide_exch_fac_Fes1"/>
</dbReference>
<feature type="domain" description="Nucleotide exchange factor Fes1" evidence="3">
    <location>
        <begin position="12"/>
        <end position="112"/>
    </location>
</feature>
<dbReference type="GO" id="GO:0000774">
    <property type="term" value="F:adenyl-nucleotide exchange factor activity"/>
    <property type="evidence" value="ECO:0007669"/>
    <property type="project" value="TreeGrafter"/>
</dbReference>
<proteinExistence type="predicted"/>